<keyword evidence="3" id="KW-1185">Reference proteome</keyword>
<dbReference type="Pfam" id="PF13358">
    <property type="entry name" value="DDE_3"/>
    <property type="match status" value="1"/>
</dbReference>
<accession>A0A0C2MIR6</accession>
<dbReference type="GO" id="GO:0003676">
    <property type="term" value="F:nucleic acid binding"/>
    <property type="evidence" value="ECO:0007669"/>
    <property type="project" value="InterPro"/>
</dbReference>
<dbReference type="AlphaFoldDB" id="A0A0C2MIR6"/>
<dbReference type="Proteomes" id="UP000031668">
    <property type="component" value="Unassembled WGS sequence"/>
</dbReference>
<name>A0A0C2MIR6_THEKT</name>
<dbReference type="OrthoDB" id="5977738at2759"/>
<dbReference type="InterPro" id="IPR038717">
    <property type="entry name" value="Tc1-like_DDE_dom"/>
</dbReference>
<evidence type="ECO:0000259" key="1">
    <source>
        <dbReference type="Pfam" id="PF13358"/>
    </source>
</evidence>
<reference evidence="2 3" key="1">
    <citation type="journal article" date="2014" name="Genome Biol. Evol.">
        <title>The genome of the myxosporean Thelohanellus kitauei shows adaptations to nutrient acquisition within its fish host.</title>
        <authorList>
            <person name="Yang Y."/>
            <person name="Xiong J."/>
            <person name="Zhou Z."/>
            <person name="Huo F."/>
            <person name="Miao W."/>
            <person name="Ran C."/>
            <person name="Liu Y."/>
            <person name="Zhang J."/>
            <person name="Feng J."/>
            <person name="Wang M."/>
            <person name="Wang M."/>
            <person name="Wang L."/>
            <person name="Yao B."/>
        </authorList>
    </citation>
    <scope>NUCLEOTIDE SEQUENCE [LARGE SCALE GENOMIC DNA]</scope>
    <source>
        <strain evidence="2">Wuqing</strain>
    </source>
</reference>
<comment type="caution">
    <text evidence="2">The sequence shown here is derived from an EMBL/GenBank/DDBJ whole genome shotgun (WGS) entry which is preliminary data.</text>
</comment>
<sequence>MVQKAETSRALGVSETTVEKLGLDVSPSTMWRLLTSLNFTWKITRPVYSRKNDIDVKEERVSYVNWYEIILVNSRNRNLIFIGENPFDLHMIPSHLYEKKGETQNPVLAASKGPNVTVMLAVNGLNIVISEAIMRGEVNAETFKTFIFTLIMDDVPFHRSVRDIVPDDYPFDIKYLPKYSPFLNPCEEVFSQIKYGVRRCRNVEGAGDLSQRMRASCSLVTGKICPIMSGTANPFSNNIYLEMT</sequence>
<feature type="domain" description="Tc1-like transposase DDE" evidence="1">
    <location>
        <begin position="79"/>
        <end position="204"/>
    </location>
</feature>
<dbReference type="Gene3D" id="3.30.420.10">
    <property type="entry name" value="Ribonuclease H-like superfamily/Ribonuclease H"/>
    <property type="match status" value="1"/>
</dbReference>
<evidence type="ECO:0000313" key="2">
    <source>
        <dbReference type="EMBL" id="KII64240.1"/>
    </source>
</evidence>
<protein>
    <recommendedName>
        <fullName evidence="1">Tc1-like transposase DDE domain-containing protein</fullName>
    </recommendedName>
</protein>
<organism evidence="2 3">
    <name type="scientific">Thelohanellus kitauei</name>
    <name type="common">Myxosporean</name>
    <dbReference type="NCBI Taxonomy" id="669202"/>
    <lineage>
        <taxon>Eukaryota</taxon>
        <taxon>Metazoa</taxon>
        <taxon>Cnidaria</taxon>
        <taxon>Myxozoa</taxon>
        <taxon>Myxosporea</taxon>
        <taxon>Bivalvulida</taxon>
        <taxon>Platysporina</taxon>
        <taxon>Myxobolidae</taxon>
        <taxon>Thelohanellus</taxon>
    </lineage>
</organism>
<dbReference type="InterPro" id="IPR036397">
    <property type="entry name" value="RNaseH_sf"/>
</dbReference>
<evidence type="ECO:0000313" key="3">
    <source>
        <dbReference type="Proteomes" id="UP000031668"/>
    </source>
</evidence>
<proteinExistence type="predicted"/>
<dbReference type="EMBL" id="JWZT01004360">
    <property type="protein sequence ID" value="KII64240.1"/>
    <property type="molecule type" value="Genomic_DNA"/>
</dbReference>
<gene>
    <name evidence="2" type="ORF">RF11_02597</name>
</gene>